<proteinExistence type="predicted"/>
<comment type="caution">
    <text evidence="1">The sequence shown here is derived from an EMBL/GenBank/DDBJ whole genome shotgun (WGS) entry which is preliminary data.</text>
</comment>
<accession>A0ABV3GG97</accession>
<dbReference type="Proteomes" id="UP001551675">
    <property type="component" value="Unassembled WGS sequence"/>
</dbReference>
<dbReference type="RefSeq" id="WP_061255708.1">
    <property type="nucleotide sequence ID" value="NZ_JBFALK010000009.1"/>
</dbReference>
<sequence length="69" mass="7327">MYVPLGSASISPSPELHEHRQSAVGIVLAVGVATVLFDVRLPSDPVLAFGVFGPTGNLPDAVARLFRWQ</sequence>
<evidence type="ECO:0000313" key="2">
    <source>
        <dbReference type="Proteomes" id="UP001551675"/>
    </source>
</evidence>
<evidence type="ECO:0000313" key="1">
    <source>
        <dbReference type="EMBL" id="MEV0970659.1"/>
    </source>
</evidence>
<organism evidence="1 2">
    <name type="scientific">Microtetraspora glauca</name>
    <dbReference type="NCBI Taxonomy" id="1996"/>
    <lineage>
        <taxon>Bacteria</taxon>
        <taxon>Bacillati</taxon>
        <taxon>Actinomycetota</taxon>
        <taxon>Actinomycetes</taxon>
        <taxon>Streptosporangiales</taxon>
        <taxon>Streptosporangiaceae</taxon>
        <taxon>Microtetraspora</taxon>
    </lineage>
</organism>
<name>A0ABV3GG97_MICGL</name>
<keyword evidence="2" id="KW-1185">Reference proteome</keyword>
<dbReference type="EMBL" id="JBFALK010000009">
    <property type="protein sequence ID" value="MEV0970659.1"/>
    <property type="molecule type" value="Genomic_DNA"/>
</dbReference>
<reference evidence="1 2" key="1">
    <citation type="submission" date="2024-06" db="EMBL/GenBank/DDBJ databases">
        <title>The Natural Products Discovery Center: Release of the First 8490 Sequenced Strains for Exploring Actinobacteria Biosynthetic Diversity.</title>
        <authorList>
            <person name="Kalkreuter E."/>
            <person name="Kautsar S.A."/>
            <person name="Yang D."/>
            <person name="Bader C.D."/>
            <person name="Teijaro C.N."/>
            <person name="Fluegel L."/>
            <person name="Davis C.M."/>
            <person name="Simpson J.R."/>
            <person name="Lauterbach L."/>
            <person name="Steele A.D."/>
            <person name="Gui C."/>
            <person name="Meng S."/>
            <person name="Li G."/>
            <person name="Viehrig K."/>
            <person name="Ye F."/>
            <person name="Su P."/>
            <person name="Kiefer A.F."/>
            <person name="Nichols A."/>
            <person name="Cepeda A.J."/>
            <person name="Yan W."/>
            <person name="Fan B."/>
            <person name="Jiang Y."/>
            <person name="Adhikari A."/>
            <person name="Zheng C.-J."/>
            <person name="Schuster L."/>
            <person name="Cowan T.M."/>
            <person name="Smanski M.J."/>
            <person name="Chevrette M.G."/>
            <person name="De Carvalho L.P.S."/>
            <person name="Shen B."/>
        </authorList>
    </citation>
    <scope>NUCLEOTIDE SEQUENCE [LARGE SCALE GENOMIC DNA]</scope>
    <source>
        <strain evidence="1 2">NPDC050100</strain>
    </source>
</reference>
<protein>
    <submittedName>
        <fullName evidence="1">Uncharacterized protein</fullName>
    </submittedName>
</protein>
<gene>
    <name evidence="1" type="ORF">AB0I59_18645</name>
</gene>